<evidence type="ECO:0000313" key="1">
    <source>
        <dbReference type="EMBL" id="RAL62875.1"/>
    </source>
</evidence>
<accession>A0A395IRB9</accession>
<evidence type="ECO:0000313" key="2">
    <source>
        <dbReference type="Proteomes" id="UP000249056"/>
    </source>
</evidence>
<dbReference type="EMBL" id="QKRW01000022">
    <property type="protein sequence ID" value="RAL62875.1"/>
    <property type="molecule type" value="Genomic_DNA"/>
</dbReference>
<reference evidence="1 2" key="1">
    <citation type="submission" date="2018-06" db="EMBL/GenBank/DDBJ databases">
        <title>Genome Sequence of the Brown Rot Fungal Pathogen Monilinia fructigena.</title>
        <authorList>
            <person name="Landi L."/>
            <person name="De Miccolis Angelini R.M."/>
            <person name="Pollastro S."/>
            <person name="Abate D."/>
            <person name="Faretra F."/>
            <person name="Romanazzi G."/>
        </authorList>
    </citation>
    <scope>NUCLEOTIDE SEQUENCE [LARGE SCALE GENOMIC DNA]</scope>
    <source>
        <strain evidence="1 2">Mfrg269</strain>
    </source>
</reference>
<dbReference type="OrthoDB" id="3534410at2759"/>
<protein>
    <submittedName>
        <fullName evidence="1">Uncharacterized protein</fullName>
    </submittedName>
</protein>
<gene>
    <name evidence="1" type="ORF">DID88_004716</name>
</gene>
<dbReference type="AlphaFoldDB" id="A0A395IRB9"/>
<proteinExistence type="predicted"/>
<name>A0A395IRB9_9HELO</name>
<sequence length="295" mass="33427">MPESQRVKSGPKLELVDIAPLAGPSYPPVQQHLKLQPPFDTRHHEGPHRGVNVDGKSLGEIADRLDRLDLKKANLNHRIYQVSKPGQKVPGVMQPNSESRREGMLVFEKRYINNHPRADPYAENDERPWTWYNPYKDIIFFGEDTCIRTAVDFFRYNSNEKYAKVAFHCANIVGTCKCRCNYDTWEYPHGDDISLCIEGYGMGGGGVGIMQVLQGVDEAIALNNLVPGAPAVEKVFFVVKTERMKFEAGAMPSNLKFRPLIHNGLTTCQEKMKISYQKMINQDRSGERFDGFAPH</sequence>
<organism evidence="1 2">
    <name type="scientific">Monilinia fructigena</name>
    <dbReference type="NCBI Taxonomy" id="38457"/>
    <lineage>
        <taxon>Eukaryota</taxon>
        <taxon>Fungi</taxon>
        <taxon>Dikarya</taxon>
        <taxon>Ascomycota</taxon>
        <taxon>Pezizomycotina</taxon>
        <taxon>Leotiomycetes</taxon>
        <taxon>Helotiales</taxon>
        <taxon>Sclerotiniaceae</taxon>
        <taxon>Monilinia</taxon>
    </lineage>
</organism>
<comment type="caution">
    <text evidence="1">The sequence shown here is derived from an EMBL/GenBank/DDBJ whole genome shotgun (WGS) entry which is preliminary data.</text>
</comment>
<keyword evidence="2" id="KW-1185">Reference proteome</keyword>
<dbReference type="Proteomes" id="UP000249056">
    <property type="component" value="Unassembled WGS sequence"/>
</dbReference>